<keyword evidence="5" id="KW-1185">Reference proteome</keyword>
<evidence type="ECO:0000313" key="4">
    <source>
        <dbReference type="EMBL" id="CAD7081420.1"/>
    </source>
</evidence>
<dbReference type="SMART" id="SM00320">
    <property type="entry name" value="WD40"/>
    <property type="match status" value="3"/>
</dbReference>
<reference evidence="4 5" key="1">
    <citation type="submission" date="2020-11" db="EMBL/GenBank/DDBJ databases">
        <authorList>
            <person name="Wallbank WR R."/>
            <person name="Pardo Diaz C."/>
            <person name="Kozak K."/>
            <person name="Martin S."/>
            <person name="Jiggins C."/>
            <person name="Moest M."/>
            <person name="Warren A I."/>
            <person name="Generalovic N T."/>
            <person name="Byers J.R.P. K."/>
            <person name="Montejo-Kovacevich G."/>
            <person name="Yen C E."/>
        </authorList>
    </citation>
    <scope>NUCLEOTIDE SEQUENCE [LARGE SCALE GENOMIC DNA]</scope>
</reference>
<dbReference type="Proteomes" id="UP000594454">
    <property type="component" value="Chromosome 2"/>
</dbReference>
<organism evidence="4 5">
    <name type="scientific">Hermetia illucens</name>
    <name type="common">Black soldier fly</name>
    <dbReference type="NCBI Taxonomy" id="343691"/>
    <lineage>
        <taxon>Eukaryota</taxon>
        <taxon>Metazoa</taxon>
        <taxon>Ecdysozoa</taxon>
        <taxon>Arthropoda</taxon>
        <taxon>Hexapoda</taxon>
        <taxon>Insecta</taxon>
        <taxon>Pterygota</taxon>
        <taxon>Neoptera</taxon>
        <taxon>Endopterygota</taxon>
        <taxon>Diptera</taxon>
        <taxon>Brachycera</taxon>
        <taxon>Stratiomyomorpha</taxon>
        <taxon>Stratiomyidae</taxon>
        <taxon>Hermetiinae</taxon>
        <taxon>Hermetia</taxon>
    </lineage>
</organism>
<dbReference type="PANTHER" id="PTHR10971">
    <property type="entry name" value="MRNA EXPORT FACTOR AND BUB3"/>
    <property type="match status" value="1"/>
</dbReference>
<keyword evidence="1 3" id="KW-0853">WD repeat</keyword>
<dbReference type="InterPro" id="IPR001680">
    <property type="entry name" value="WD40_rpt"/>
</dbReference>
<dbReference type="InterPro" id="IPR015943">
    <property type="entry name" value="WD40/YVTN_repeat-like_dom_sf"/>
</dbReference>
<gene>
    <name evidence="4" type="ORF">HERILL_LOCUS4526</name>
</gene>
<dbReference type="AlphaFoldDB" id="A0A7R8YRD9"/>
<dbReference type="InParanoid" id="A0A7R8YRD9"/>
<evidence type="ECO:0000313" key="5">
    <source>
        <dbReference type="Proteomes" id="UP000594454"/>
    </source>
</evidence>
<dbReference type="Pfam" id="PF00400">
    <property type="entry name" value="WD40"/>
    <property type="match status" value="3"/>
</dbReference>
<accession>A0A7R8YRD9</accession>
<dbReference type="EMBL" id="LR899010">
    <property type="protein sequence ID" value="CAD7081420.1"/>
    <property type="molecule type" value="Genomic_DNA"/>
</dbReference>
<dbReference type="Gene3D" id="2.130.10.10">
    <property type="entry name" value="YVTN repeat-like/Quinoprotein amine dehydrogenase"/>
    <property type="match status" value="1"/>
</dbReference>
<dbReference type="FunCoup" id="A0A7R8YRD9">
    <property type="interactions" value="272"/>
</dbReference>
<sequence length="371" mass="40523">MDKPRIFAHIEKSLNYTIFDVKWVPCSAKFVVIGSKPNGTGIIQMYELNGTEVDLIKEIEKKNSLKCGSFGVSSLRSRHLAVGDFAGRLQILDLERPEIPIYNVEAHTAIVNSLDAIGGTQLNCGAPEVVTGSRDGAVKVWDPRQNGAPVVDISAKPVEEGGSGARDCWTVGFGNSHNNEERCVVAGYDNGDLKLFDLRQLKAIWETTEKNGICGVEFDRRDIPMNKLAVSTLEGGLHVYDMRTQHPIKGFACVTEKNAGRSLGTNGVITGPKATVWCVKHLPQNRDIFASCGGTGSVRLWQYEYPAKRTKDLEDGGRIGVPGTLNMLHAVTMSGQPVHCLDWSPDKMGLGVCGSFDQTVRVFVTTKLNLY</sequence>
<evidence type="ECO:0000256" key="2">
    <source>
        <dbReference type="ARBA" id="ARBA00022737"/>
    </source>
</evidence>
<dbReference type="SUPFAM" id="SSF50978">
    <property type="entry name" value="WD40 repeat-like"/>
    <property type="match status" value="1"/>
</dbReference>
<feature type="repeat" description="WD" evidence="3">
    <location>
        <begin position="129"/>
        <end position="142"/>
    </location>
</feature>
<dbReference type="OrthoDB" id="10248252at2759"/>
<dbReference type="PROSITE" id="PS50082">
    <property type="entry name" value="WD_REPEATS_2"/>
    <property type="match status" value="1"/>
</dbReference>
<evidence type="ECO:0008006" key="6">
    <source>
        <dbReference type="Google" id="ProtNLM"/>
    </source>
</evidence>
<name>A0A7R8YRD9_HERIL</name>
<dbReference type="OMA" id="CLWKYNY"/>
<protein>
    <recommendedName>
        <fullName evidence="6">WD repeat-containing protein 92</fullName>
    </recommendedName>
</protein>
<evidence type="ECO:0000256" key="1">
    <source>
        <dbReference type="ARBA" id="ARBA00022574"/>
    </source>
</evidence>
<dbReference type="InterPro" id="IPR036322">
    <property type="entry name" value="WD40_repeat_dom_sf"/>
</dbReference>
<proteinExistence type="predicted"/>
<evidence type="ECO:0000256" key="3">
    <source>
        <dbReference type="PROSITE-ProRule" id="PRU00221"/>
    </source>
</evidence>
<keyword evidence="2" id="KW-0677">Repeat</keyword>